<evidence type="ECO:0000256" key="2">
    <source>
        <dbReference type="ARBA" id="ARBA00022490"/>
    </source>
</evidence>
<dbReference type="PANTHER" id="PTHR28511">
    <property type="entry name" value="ENDONUCLEASE V"/>
    <property type="match status" value="1"/>
</dbReference>
<dbReference type="PANTHER" id="PTHR28511:SF1">
    <property type="entry name" value="ENDONUCLEASE V"/>
    <property type="match status" value="1"/>
</dbReference>
<evidence type="ECO:0000256" key="4">
    <source>
        <dbReference type="ARBA" id="ARBA00022759"/>
    </source>
</evidence>
<reference evidence="7 8" key="1">
    <citation type="submission" date="2023-12" db="EMBL/GenBank/DDBJ databases">
        <title>Genome comparison identifies genes involved in endophytic behavior of Lysinibacillus irui and provides insights into its role as a plant-growth promoting bacterium.</title>
        <authorList>
            <person name="Hilario S."/>
            <person name="Matos I."/>
            <person name="Goncalves M.F.M."/>
            <person name="Pardo C.A."/>
            <person name="Santos M.J."/>
        </authorList>
    </citation>
    <scope>NUCLEOTIDE SEQUENCE [LARGE SCALE GENOMIC DNA]</scope>
    <source>
        <strain evidence="7 8">B3</strain>
    </source>
</reference>
<dbReference type="Pfam" id="PF04493">
    <property type="entry name" value="Endonuclease_5"/>
    <property type="match status" value="1"/>
</dbReference>
<evidence type="ECO:0000256" key="5">
    <source>
        <dbReference type="ARBA" id="ARBA00022801"/>
    </source>
</evidence>
<comment type="subcellular location">
    <subcellularLocation>
        <location evidence="1 6">Cytoplasm</location>
    </subcellularLocation>
</comment>
<dbReference type="Proteomes" id="UP001289615">
    <property type="component" value="Unassembled WGS sequence"/>
</dbReference>
<organism evidence="7 8">
    <name type="scientific">Lysinibacillus irui</name>
    <dbReference type="NCBI Taxonomy" id="2998077"/>
    <lineage>
        <taxon>Bacteria</taxon>
        <taxon>Bacillati</taxon>
        <taxon>Bacillota</taxon>
        <taxon>Bacilli</taxon>
        <taxon>Bacillales</taxon>
        <taxon>Bacillaceae</taxon>
        <taxon>Lysinibacillus</taxon>
    </lineage>
</organism>
<dbReference type="EC" id="3.1.21.7" evidence="6"/>
<feature type="site" description="Interaction with target DNA" evidence="6">
    <location>
        <position position="76"/>
    </location>
</feature>
<dbReference type="RefSeq" id="WP_322611552.1">
    <property type="nucleotide sequence ID" value="NZ_JAXLNX010000011.1"/>
</dbReference>
<proteinExistence type="inferred from homology"/>
<keyword evidence="6" id="KW-0460">Magnesium</keyword>
<dbReference type="EMBL" id="JAXUIA010000006">
    <property type="protein sequence ID" value="MEA0976564.1"/>
    <property type="molecule type" value="Genomic_DNA"/>
</dbReference>
<comment type="cofactor">
    <cofactor evidence="6">
        <name>Mg(2+)</name>
        <dbReference type="ChEBI" id="CHEBI:18420"/>
    </cofactor>
</comment>
<protein>
    <recommendedName>
        <fullName evidence="6">Endonuclease V</fullName>
        <ecNumber evidence="6">3.1.21.7</ecNumber>
    </recommendedName>
    <alternativeName>
        <fullName evidence="6">Deoxyinosine 3'endonuclease</fullName>
    </alternativeName>
    <alternativeName>
        <fullName evidence="6">Deoxyribonuclease V</fullName>
        <shortName evidence="6">DNase V</shortName>
    </alternativeName>
</protein>
<gene>
    <name evidence="6" type="primary">nfi</name>
    <name evidence="7" type="ORF">U6C28_09695</name>
</gene>
<comment type="catalytic activity">
    <reaction evidence="6">
        <text>Endonucleolytic cleavage at apurinic or apyrimidinic sites to products with a 5'-phosphate.</text>
        <dbReference type="EC" id="3.1.21.7"/>
    </reaction>
</comment>
<comment type="function">
    <text evidence="6">DNA repair enzyme involved in the repair of deaminated bases. Selectively cleaves double-stranded DNA at the second phosphodiester bond 3' to a deoxyinosine leaving behind the intact lesion on the nicked DNA.</text>
</comment>
<comment type="caution">
    <text evidence="7">The sequence shown here is derived from an EMBL/GenBank/DDBJ whole genome shotgun (WGS) entry which is preliminary data.</text>
</comment>
<feature type="binding site" evidence="6">
    <location>
        <position position="106"/>
    </location>
    <ligand>
        <name>Mg(2+)</name>
        <dbReference type="ChEBI" id="CHEBI:18420"/>
    </ligand>
</feature>
<keyword evidence="5 6" id="KW-0378">Hydrolase</keyword>
<evidence type="ECO:0000256" key="6">
    <source>
        <dbReference type="HAMAP-Rule" id="MF_00801"/>
    </source>
</evidence>
<dbReference type="CDD" id="cd06559">
    <property type="entry name" value="Endonuclease_V"/>
    <property type="match status" value="1"/>
</dbReference>
<evidence type="ECO:0000313" key="8">
    <source>
        <dbReference type="Proteomes" id="UP001289615"/>
    </source>
</evidence>
<comment type="similarity">
    <text evidence="6">Belongs to the endonuclease V family.</text>
</comment>
<evidence type="ECO:0000313" key="7">
    <source>
        <dbReference type="EMBL" id="MEA0976564.1"/>
    </source>
</evidence>
<keyword evidence="6" id="KW-0227">DNA damage</keyword>
<feature type="binding site" evidence="6">
    <location>
        <position position="36"/>
    </location>
    <ligand>
        <name>Mg(2+)</name>
        <dbReference type="ChEBI" id="CHEBI:18420"/>
    </ligand>
</feature>
<evidence type="ECO:0000256" key="1">
    <source>
        <dbReference type="ARBA" id="ARBA00004496"/>
    </source>
</evidence>
<keyword evidence="4 6" id="KW-0255">Endonuclease</keyword>
<evidence type="ECO:0000256" key="3">
    <source>
        <dbReference type="ARBA" id="ARBA00022722"/>
    </source>
</evidence>
<sequence length="225" mass="26057">MEKEELFKSEQEKWISKISLENNFQLGAIRLVAGIDIAYWTEGKKDYGVCCIVVIDYITKQIIEEVEYRGQIDVPYIPGYLAFRELPMVIEAVKKLQCEPDLYMFDGNGYLHYRHMGIATHASFYLKKPTIGVAKSYLKIKNTDFQMPKNVMGDFTYIKVDGAVYGAVLRTRKDVKPIFISCGNWIDLETSIKITLHFVEKNSRLPITTRYADLATHESRRKYTQ</sequence>
<keyword evidence="6" id="KW-0234">DNA repair</keyword>
<dbReference type="InterPro" id="IPR007581">
    <property type="entry name" value="Endonuclease-V"/>
</dbReference>
<accession>A0ABU5NKI9</accession>
<dbReference type="GO" id="GO:0004519">
    <property type="term" value="F:endonuclease activity"/>
    <property type="evidence" value="ECO:0007669"/>
    <property type="project" value="UniProtKB-KW"/>
</dbReference>
<keyword evidence="6" id="KW-0479">Metal-binding</keyword>
<name>A0ABU5NKI9_9BACI</name>
<keyword evidence="2 6" id="KW-0963">Cytoplasm</keyword>
<dbReference type="HAMAP" id="MF_00801">
    <property type="entry name" value="Endonuclease_5"/>
    <property type="match status" value="1"/>
</dbReference>
<keyword evidence="3 6" id="KW-0540">Nuclease</keyword>
<keyword evidence="8" id="KW-1185">Reference proteome</keyword>
<dbReference type="Gene3D" id="3.30.2170.10">
    <property type="entry name" value="archaeoglobus fulgidus dsm 4304 superfamily"/>
    <property type="match status" value="1"/>
</dbReference>